<accession>A0A0F9VX57</accession>
<protein>
    <submittedName>
        <fullName evidence="2">Uncharacterized protein</fullName>
    </submittedName>
</protein>
<dbReference type="EMBL" id="LAZR01000407">
    <property type="protein sequence ID" value="KKN70278.1"/>
    <property type="molecule type" value="Genomic_DNA"/>
</dbReference>
<reference evidence="2" key="1">
    <citation type="journal article" date="2015" name="Nature">
        <title>Complex archaea that bridge the gap between prokaryotes and eukaryotes.</title>
        <authorList>
            <person name="Spang A."/>
            <person name="Saw J.H."/>
            <person name="Jorgensen S.L."/>
            <person name="Zaremba-Niedzwiedzka K."/>
            <person name="Martijn J."/>
            <person name="Lind A.E."/>
            <person name="van Eijk R."/>
            <person name="Schleper C."/>
            <person name="Guy L."/>
            <person name="Ettema T.J."/>
        </authorList>
    </citation>
    <scope>NUCLEOTIDE SEQUENCE</scope>
</reference>
<keyword evidence="1" id="KW-1133">Transmembrane helix</keyword>
<feature type="transmembrane region" description="Helical" evidence="1">
    <location>
        <begin position="54"/>
        <end position="72"/>
    </location>
</feature>
<feature type="transmembrane region" description="Helical" evidence="1">
    <location>
        <begin position="15"/>
        <end position="42"/>
    </location>
</feature>
<dbReference type="AlphaFoldDB" id="A0A0F9VX57"/>
<organism evidence="2">
    <name type="scientific">marine sediment metagenome</name>
    <dbReference type="NCBI Taxonomy" id="412755"/>
    <lineage>
        <taxon>unclassified sequences</taxon>
        <taxon>metagenomes</taxon>
        <taxon>ecological metagenomes</taxon>
    </lineage>
</organism>
<comment type="caution">
    <text evidence="2">The sequence shown here is derived from an EMBL/GenBank/DDBJ whole genome shotgun (WGS) entry which is preliminary data.</text>
</comment>
<evidence type="ECO:0000256" key="1">
    <source>
        <dbReference type="SAM" id="Phobius"/>
    </source>
</evidence>
<gene>
    <name evidence="2" type="ORF">LCGC14_0433040</name>
</gene>
<keyword evidence="1" id="KW-0472">Membrane</keyword>
<sequence>MSHWLVYWVLMLDNIRIVLGVLMNISIFIILMAGICSLIGNVEATSKLIKFSKTLLKIFAPAFFLLLILLGLTPSTKQMAAIYLIPKIASNKDIQQLPPKLSKLALQYVNQELNLKVKK</sequence>
<keyword evidence="1" id="KW-0812">Transmembrane</keyword>
<proteinExistence type="predicted"/>
<name>A0A0F9VX57_9ZZZZ</name>
<evidence type="ECO:0000313" key="2">
    <source>
        <dbReference type="EMBL" id="KKN70278.1"/>
    </source>
</evidence>